<sequence length="61" mass="7295">MEHVRACIVKKVIDLRAARKAAEQRKYRDMVLDAFDRLDHADKRTKREQAAEVRRKARNLF</sequence>
<reference evidence="1 2" key="2">
    <citation type="submission" date="2017-08" db="EMBL/GenBank/DDBJ databases">
        <title>WGS of novel Burkholderia cepaca complex species.</title>
        <authorList>
            <person name="Lipuma J."/>
            <person name="Spilker T."/>
        </authorList>
    </citation>
    <scope>NUCLEOTIDE SEQUENCE [LARGE SCALE GENOMIC DNA]</scope>
    <source>
        <strain evidence="1 2">AU17325</strain>
    </source>
</reference>
<reference evidence="2" key="1">
    <citation type="submission" date="2017-06" db="EMBL/GenBank/DDBJ databases">
        <authorList>
            <person name="LiPuma J."/>
            <person name="Spilker T."/>
        </authorList>
    </citation>
    <scope>NUCLEOTIDE SEQUENCE [LARGE SCALE GENOMIC DNA]</scope>
    <source>
        <strain evidence="2">AU17325</strain>
    </source>
</reference>
<evidence type="ECO:0000313" key="1">
    <source>
        <dbReference type="EMBL" id="OXI42451.1"/>
    </source>
</evidence>
<name>A0A228IJ62_9BURK</name>
<dbReference type="Proteomes" id="UP000214600">
    <property type="component" value="Unassembled WGS sequence"/>
</dbReference>
<dbReference type="AlphaFoldDB" id="A0A228IJ62"/>
<comment type="caution">
    <text evidence="1">The sequence shown here is derived from an EMBL/GenBank/DDBJ whole genome shotgun (WGS) entry which is preliminary data.</text>
</comment>
<accession>A0A228IJ62</accession>
<protein>
    <submittedName>
        <fullName evidence="1">Uncharacterized protein</fullName>
    </submittedName>
</protein>
<proteinExistence type="predicted"/>
<dbReference type="EMBL" id="NKFA01000008">
    <property type="protein sequence ID" value="OXI42451.1"/>
    <property type="molecule type" value="Genomic_DNA"/>
</dbReference>
<dbReference type="OrthoDB" id="7780751at2"/>
<organism evidence="1 2">
    <name type="scientific">Burkholderia aenigmatica</name>
    <dbReference type="NCBI Taxonomy" id="2015348"/>
    <lineage>
        <taxon>Bacteria</taxon>
        <taxon>Pseudomonadati</taxon>
        <taxon>Pseudomonadota</taxon>
        <taxon>Betaproteobacteria</taxon>
        <taxon>Burkholderiales</taxon>
        <taxon>Burkholderiaceae</taxon>
        <taxon>Burkholderia</taxon>
        <taxon>Burkholderia cepacia complex</taxon>
    </lineage>
</organism>
<gene>
    <name evidence="1" type="ORF">CFB84_24900</name>
</gene>
<evidence type="ECO:0000313" key="2">
    <source>
        <dbReference type="Proteomes" id="UP000214600"/>
    </source>
</evidence>